<sequence>MMNYKVRWLQPIDKENWLTMWQEYMRFYQTSLPQEVVNNTLNMLLSENQNTGCLIACDSQNTAVGFLTFIVHLSTWNINPECYLYDLYIKPEHRKAGVAKMLMDELKQLNKLRQWSRVYWITEPDNRVAQILYDKIGRGEPWIVYSMSK</sequence>
<dbReference type="PANTHER" id="PTHR10545:SF42">
    <property type="entry name" value="ACETYLTRANSFERASE"/>
    <property type="match status" value="1"/>
</dbReference>
<dbReference type="PANTHER" id="PTHR10545">
    <property type="entry name" value="DIAMINE N-ACETYLTRANSFERASE"/>
    <property type="match status" value="1"/>
</dbReference>
<evidence type="ECO:0000256" key="1">
    <source>
        <dbReference type="ARBA" id="ARBA00022679"/>
    </source>
</evidence>
<dbReference type="PATRIC" id="fig|447.4.peg.839"/>
<evidence type="ECO:0000313" key="4">
    <source>
        <dbReference type="EMBL" id="KTC75675.1"/>
    </source>
</evidence>
<evidence type="ECO:0000256" key="2">
    <source>
        <dbReference type="ARBA" id="ARBA00023315"/>
    </source>
</evidence>
<keyword evidence="2" id="KW-0012">Acyltransferase</keyword>
<feature type="domain" description="N-acetyltransferase" evidence="3">
    <location>
        <begin position="4"/>
        <end position="149"/>
    </location>
</feature>
<dbReference type="EMBL" id="LNXU01000008">
    <property type="protein sequence ID" value="KTC75675.1"/>
    <property type="molecule type" value="Genomic_DNA"/>
</dbReference>
<dbReference type="RefSeq" id="WP_058458467.1">
    <property type="nucleotide sequence ID" value="NZ_CAAAIY010000028.1"/>
</dbReference>
<dbReference type="InterPro" id="IPR000182">
    <property type="entry name" value="GNAT_dom"/>
</dbReference>
<dbReference type="GO" id="GO:0008080">
    <property type="term" value="F:N-acetyltransferase activity"/>
    <property type="evidence" value="ECO:0007669"/>
    <property type="project" value="TreeGrafter"/>
</dbReference>
<evidence type="ECO:0000259" key="3">
    <source>
        <dbReference type="PROSITE" id="PS51186"/>
    </source>
</evidence>
<name>A0A0W0RX93_LEGBO</name>
<dbReference type="PROSITE" id="PS51186">
    <property type="entry name" value="GNAT"/>
    <property type="match status" value="1"/>
</dbReference>
<dbReference type="InterPro" id="IPR051016">
    <property type="entry name" value="Diverse_Substrate_AcTransf"/>
</dbReference>
<reference evidence="4 5" key="1">
    <citation type="submission" date="2015-11" db="EMBL/GenBank/DDBJ databases">
        <title>Genomic analysis of 38 Legionella species identifies large and diverse effector repertoires.</title>
        <authorList>
            <person name="Burstein D."/>
            <person name="Amaro F."/>
            <person name="Zusman T."/>
            <person name="Lifshitz Z."/>
            <person name="Cohen O."/>
            <person name="Gilbert J.A."/>
            <person name="Pupko T."/>
            <person name="Shuman H.A."/>
            <person name="Segal G."/>
        </authorList>
    </citation>
    <scope>NUCLEOTIDE SEQUENCE [LARGE SCALE GENOMIC DNA]</scope>
    <source>
        <strain evidence="4 5">WIGA</strain>
    </source>
</reference>
<keyword evidence="1 4" id="KW-0808">Transferase</keyword>
<dbReference type="SUPFAM" id="SSF55729">
    <property type="entry name" value="Acyl-CoA N-acyltransferases (Nat)"/>
    <property type="match status" value="1"/>
</dbReference>
<protein>
    <submittedName>
        <fullName evidence="4">Acetyltransferase (GNAT) family protein</fullName>
    </submittedName>
</protein>
<dbReference type="OrthoDB" id="9805924at2"/>
<dbReference type="STRING" id="447.Lboz_0775"/>
<organism evidence="4 5">
    <name type="scientific">Legionella bozemanae</name>
    <name type="common">Fluoribacter bozemanae</name>
    <dbReference type="NCBI Taxonomy" id="447"/>
    <lineage>
        <taxon>Bacteria</taxon>
        <taxon>Pseudomonadati</taxon>
        <taxon>Pseudomonadota</taxon>
        <taxon>Gammaproteobacteria</taxon>
        <taxon>Legionellales</taxon>
        <taxon>Legionellaceae</taxon>
        <taxon>Legionella</taxon>
    </lineage>
</organism>
<dbReference type="Pfam" id="PF00583">
    <property type="entry name" value="Acetyltransf_1"/>
    <property type="match status" value="1"/>
</dbReference>
<dbReference type="InterPro" id="IPR016181">
    <property type="entry name" value="Acyl_CoA_acyltransferase"/>
</dbReference>
<comment type="caution">
    <text evidence="4">The sequence shown here is derived from an EMBL/GenBank/DDBJ whole genome shotgun (WGS) entry which is preliminary data.</text>
</comment>
<accession>A0A0W0RX93</accession>
<proteinExistence type="predicted"/>
<evidence type="ECO:0000313" key="5">
    <source>
        <dbReference type="Proteomes" id="UP000054695"/>
    </source>
</evidence>
<dbReference type="AlphaFoldDB" id="A0A0W0RX93"/>
<keyword evidence="5" id="KW-1185">Reference proteome</keyword>
<dbReference type="Gene3D" id="3.40.630.30">
    <property type="match status" value="1"/>
</dbReference>
<dbReference type="Proteomes" id="UP000054695">
    <property type="component" value="Unassembled WGS sequence"/>
</dbReference>
<gene>
    <name evidence="4" type="ORF">Lboz_0775</name>
</gene>
<dbReference type="CDD" id="cd04301">
    <property type="entry name" value="NAT_SF"/>
    <property type="match status" value="1"/>
</dbReference>